<keyword evidence="3" id="KW-0201">Cytochrome c-type biogenesis</keyword>
<proteinExistence type="predicted"/>
<dbReference type="RefSeq" id="WP_206253771.1">
    <property type="nucleotide sequence ID" value="NZ_CP071060.1"/>
</dbReference>
<comment type="subcellular location">
    <subcellularLocation>
        <location evidence="1">Membrane</location>
        <topology evidence="1">Multi-pass membrane protein</topology>
    </subcellularLocation>
</comment>
<keyword evidence="5 6" id="KW-0472">Membrane</keyword>
<evidence type="ECO:0000256" key="3">
    <source>
        <dbReference type="ARBA" id="ARBA00022748"/>
    </source>
</evidence>
<reference evidence="8 9" key="1">
    <citation type="submission" date="2021-02" db="EMBL/GenBank/DDBJ databases">
        <title>Niveibacterium changnyeongensis HC41.</title>
        <authorList>
            <person name="Kang M."/>
        </authorList>
    </citation>
    <scope>NUCLEOTIDE SEQUENCE [LARGE SCALE GENOMIC DNA]</scope>
    <source>
        <strain evidence="8 9">HC41</strain>
    </source>
</reference>
<evidence type="ECO:0000256" key="6">
    <source>
        <dbReference type="SAM" id="Phobius"/>
    </source>
</evidence>
<feature type="transmembrane region" description="Helical" evidence="6">
    <location>
        <begin position="162"/>
        <end position="180"/>
    </location>
</feature>
<gene>
    <name evidence="8" type="ORF">JY500_15890</name>
</gene>
<protein>
    <submittedName>
        <fullName evidence="8">Cytochrome c biogenesis protein ResB</fullName>
    </submittedName>
</protein>
<organism evidence="8 9">
    <name type="scientific">Niveibacterium microcysteis</name>
    <dbReference type="NCBI Taxonomy" id="2811415"/>
    <lineage>
        <taxon>Bacteria</taxon>
        <taxon>Pseudomonadati</taxon>
        <taxon>Pseudomonadota</taxon>
        <taxon>Betaproteobacteria</taxon>
        <taxon>Rhodocyclales</taxon>
        <taxon>Rhodocyclaceae</taxon>
        <taxon>Niveibacterium</taxon>
    </lineage>
</organism>
<dbReference type="PANTHER" id="PTHR31566">
    <property type="entry name" value="CYTOCHROME C BIOGENESIS PROTEIN CCS1, CHLOROPLASTIC"/>
    <property type="match status" value="1"/>
</dbReference>
<dbReference type="InterPro" id="IPR007816">
    <property type="entry name" value="ResB-like_domain"/>
</dbReference>
<name>A0ABX7M440_9RHOO</name>
<evidence type="ECO:0000256" key="5">
    <source>
        <dbReference type="ARBA" id="ARBA00023136"/>
    </source>
</evidence>
<dbReference type="EMBL" id="CP071060">
    <property type="protein sequence ID" value="QSI75948.1"/>
    <property type="molecule type" value="Genomic_DNA"/>
</dbReference>
<evidence type="ECO:0000313" key="8">
    <source>
        <dbReference type="EMBL" id="QSI75948.1"/>
    </source>
</evidence>
<feature type="transmembrane region" description="Helical" evidence="6">
    <location>
        <begin position="606"/>
        <end position="624"/>
    </location>
</feature>
<dbReference type="InterPro" id="IPR023494">
    <property type="entry name" value="Cyt_c_bgen_Ccs1/CcsB/ResB"/>
</dbReference>
<evidence type="ECO:0000259" key="7">
    <source>
        <dbReference type="Pfam" id="PF05140"/>
    </source>
</evidence>
<evidence type="ECO:0000313" key="9">
    <source>
        <dbReference type="Proteomes" id="UP000663570"/>
    </source>
</evidence>
<dbReference type="Proteomes" id="UP000663570">
    <property type="component" value="Chromosome"/>
</dbReference>
<feature type="domain" description="ResB-like" evidence="7">
    <location>
        <begin position="17"/>
        <end position="656"/>
    </location>
</feature>
<keyword evidence="9" id="KW-1185">Reference proteome</keyword>
<keyword evidence="2 6" id="KW-0812">Transmembrane</keyword>
<sequence>MKKTSNARALYELFSSMRFAISLLTILAIASVIGTVLKQNEPYNAYLNQFGPFWFPIFEKLGLYAVYNVGWFLAILCFLVLSTSACILRQSKPMLREMRAFKEHARETSLRLFKLHAEASADRAPTRAAAEAYLARSGFRARTLERDDGVLIAAKRGSWSRVGYFFAHGALVVICVGGLLDGNLPLRMQMWLGGKQATQADQLIADIPAQSRLAEDNWSYRGNIFIPEGKSSGVAVLREGDGVLLQELPFDVSLQKFHIEHYETGQPKRFASDIIVTDKRSGKSEVRTIDVNKPFETHGVTLYQASFDDGGSRLKLRVRNLATGRDAPSEITGIVGERGDLKGPGYAYSVEFTGFRAINVETMGEAPAARGGLAGLQDRLGSGARDPAHKNQRNIGPSFTYKLRDSAGQAIEFMNYMLPVEQDGRWFLLAGIREDAAEGFRYLRIPLDEDGRVDTWYAVRQRLLDKTTQATLAKRFAKRASGGAENATLRLEETSLRTLQLFSDKGFESLGAFIDKTIPKAEQERAAGIFLQVLEGIVWEAVLMAREDAGQPALEASPARAQYARDVLKAVGDAFHYNAPLILQLDSYEQVQATVLQATRSPGKKWVFLGSLLLTLGVFAMLYVRERRLFLLLRRDGSALLAMSANRVSLDVEQEFLRHRDALLGSKPAAGDLAS</sequence>
<feature type="transmembrane region" description="Helical" evidence="6">
    <location>
        <begin position="62"/>
        <end position="88"/>
    </location>
</feature>
<evidence type="ECO:0000256" key="2">
    <source>
        <dbReference type="ARBA" id="ARBA00022692"/>
    </source>
</evidence>
<dbReference type="Pfam" id="PF05140">
    <property type="entry name" value="ResB"/>
    <property type="match status" value="1"/>
</dbReference>
<evidence type="ECO:0000256" key="4">
    <source>
        <dbReference type="ARBA" id="ARBA00022989"/>
    </source>
</evidence>
<accession>A0ABX7M440</accession>
<dbReference type="PANTHER" id="PTHR31566:SF0">
    <property type="entry name" value="CYTOCHROME C BIOGENESIS PROTEIN CCS1, CHLOROPLASTIC"/>
    <property type="match status" value="1"/>
</dbReference>
<keyword evidence="4 6" id="KW-1133">Transmembrane helix</keyword>
<evidence type="ECO:0000256" key="1">
    <source>
        <dbReference type="ARBA" id="ARBA00004141"/>
    </source>
</evidence>